<dbReference type="EMBL" id="JXXN02000384">
    <property type="protein sequence ID" value="THD27565.1"/>
    <property type="molecule type" value="Genomic_DNA"/>
</dbReference>
<organism evidence="1 2">
    <name type="scientific">Fasciola hepatica</name>
    <name type="common">Liver fluke</name>
    <dbReference type="NCBI Taxonomy" id="6192"/>
    <lineage>
        <taxon>Eukaryota</taxon>
        <taxon>Metazoa</taxon>
        <taxon>Spiralia</taxon>
        <taxon>Lophotrochozoa</taxon>
        <taxon>Platyhelminthes</taxon>
        <taxon>Trematoda</taxon>
        <taxon>Digenea</taxon>
        <taxon>Plagiorchiida</taxon>
        <taxon>Echinostomata</taxon>
        <taxon>Echinostomatoidea</taxon>
        <taxon>Fasciolidae</taxon>
        <taxon>Fasciola</taxon>
    </lineage>
</organism>
<gene>
    <name evidence="1" type="ORF">D915_001724</name>
</gene>
<dbReference type="AlphaFoldDB" id="A0A4E0RJ16"/>
<accession>A0A4E0RJ16</accession>
<name>A0A4E0RJ16_FASHE</name>
<protein>
    <submittedName>
        <fullName evidence="1">Uncharacterized protein</fullName>
    </submittedName>
</protein>
<comment type="caution">
    <text evidence="1">The sequence shown here is derived from an EMBL/GenBank/DDBJ whole genome shotgun (WGS) entry which is preliminary data.</text>
</comment>
<evidence type="ECO:0000313" key="1">
    <source>
        <dbReference type="EMBL" id="THD27565.1"/>
    </source>
</evidence>
<dbReference type="Proteomes" id="UP000230066">
    <property type="component" value="Unassembled WGS sequence"/>
</dbReference>
<proteinExistence type="predicted"/>
<sequence>MSSTPSRPPSRQQNPKQTGCCQLGGCCGCATKQQTSRRPRKIRQISEPLRPDELNQVLARYGLFDEQTLPSAWIGPYPLPTSIVSGRPMRPFPAPTDGGIPTADVSTPIGLVDSSISPQGTRTPGQTIPPHPVIVRHRPRELLAHEGETDGVTGTQERVHGIADQATAPLAYSLSAELASVGKHRFRLTYVTDRLLGKSSYELAIPFTLIF</sequence>
<evidence type="ECO:0000313" key="2">
    <source>
        <dbReference type="Proteomes" id="UP000230066"/>
    </source>
</evidence>
<reference evidence="1" key="1">
    <citation type="submission" date="2019-03" db="EMBL/GenBank/DDBJ databases">
        <title>Improved annotation for the trematode Fasciola hepatica.</title>
        <authorList>
            <person name="Choi Y.-J."/>
            <person name="Martin J."/>
            <person name="Mitreva M."/>
        </authorList>
    </citation>
    <scope>NUCLEOTIDE SEQUENCE [LARGE SCALE GENOMIC DNA]</scope>
</reference>
<keyword evidence="2" id="KW-1185">Reference proteome</keyword>